<accession>A0A4Q0MJJ7</accession>
<feature type="transmembrane region" description="Helical" evidence="1">
    <location>
        <begin position="171"/>
        <end position="191"/>
    </location>
</feature>
<feature type="transmembrane region" description="Helical" evidence="1">
    <location>
        <begin position="107"/>
        <end position="127"/>
    </location>
</feature>
<feature type="transmembrane region" description="Helical" evidence="1">
    <location>
        <begin position="76"/>
        <end position="100"/>
    </location>
</feature>
<dbReference type="RefSeq" id="WP_128777174.1">
    <property type="nucleotide sequence ID" value="NZ_RYFI01000007.1"/>
</dbReference>
<comment type="caution">
    <text evidence="2">The sequence shown here is derived from an EMBL/GenBank/DDBJ whole genome shotgun (WGS) entry which is preliminary data.</text>
</comment>
<keyword evidence="1" id="KW-0472">Membrane</keyword>
<dbReference type="NCBIfam" id="TIGR02458">
    <property type="entry name" value="CbtA"/>
    <property type="match status" value="1"/>
</dbReference>
<evidence type="ECO:0000313" key="2">
    <source>
        <dbReference type="EMBL" id="RXF73728.1"/>
    </source>
</evidence>
<feature type="transmembrane region" description="Helical" evidence="1">
    <location>
        <begin position="203"/>
        <end position="227"/>
    </location>
</feature>
<sequence>MLNRILACGLSAGLLVGLFAAALQLTFVSPLILKAEVYEEAASAAHASAPAHEHAAGAVDHDHGEGWAPENGAERAAFTTLATVASTIGFALMLVAAAALSPAGLTVRTGVAFGLAGFAATGLAPSLGLAPELPGSAAGDLLLRQGWWIATAIATAAGIALLAYGRPALKALGVALMAAPHLIGAPVAGAPSSTAPAELSAAFAAQAIVVQAIVWTTLGAACGYVWSRQERSRTAARSKAPKSALAA</sequence>
<proteinExistence type="predicted"/>
<dbReference type="Proteomes" id="UP000289708">
    <property type="component" value="Unassembled WGS sequence"/>
</dbReference>
<keyword evidence="3" id="KW-1185">Reference proteome</keyword>
<dbReference type="Pfam" id="PF09490">
    <property type="entry name" value="CbtA"/>
    <property type="match status" value="1"/>
</dbReference>
<name>A0A4Q0MJJ7_9HYPH</name>
<keyword evidence="1" id="KW-1133">Transmembrane helix</keyword>
<dbReference type="AlphaFoldDB" id="A0A4Q0MJJ7"/>
<dbReference type="OrthoDB" id="9813640at2"/>
<keyword evidence="1" id="KW-0812">Transmembrane</keyword>
<dbReference type="InterPro" id="IPR012666">
    <property type="entry name" value="CbtA_put"/>
</dbReference>
<evidence type="ECO:0000256" key="1">
    <source>
        <dbReference type="SAM" id="Phobius"/>
    </source>
</evidence>
<dbReference type="EMBL" id="RYFI01000007">
    <property type="protein sequence ID" value="RXF73728.1"/>
    <property type="molecule type" value="Genomic_DNA"/>
</dbReference>
<organism evidence="2 3">
    <name type="scientific">Hansschlegelia zhihuaiae</name>
    <dbReference type="NCBI Taxonomy" id="405005"/>
    <lineage>
        <taxon>Bacteria</taxon>
        <taxon>Pseudomonadati</taxon>
        <taxon>Pseudomonadota</taxon>
        <taxon>Alphaproteobacteria</taxon>
        <taxon>Hyphomicrobiales</taxon>
        <taxon>Methylopilaceae</taxon>
        <taxon>Hansschlegelia</taxon>
    </lineage>
</organism>
<reference evidence="2 3" key="1">
    <citation type="submission" date="2018-12" db="EMBL/GenBank/DDBJ databases">
        <title>bacterium Hansschlegelia zhihuaiae S113.</title>
        <authorList>
            <person name="He J."/>
        </authorList>
    </citation>
    <scope>NUCLEOTIDE SEQUENCE [LARGE SCALE GENOMIC DNA]</scope>
    <source>
        <strain evidence="2 3">S 113</strain>
    </source>
</reference>
<feature type="transmembrane region" description="Helical" evidence="1">
    <location>
        <begin position="147"/>
        <end position="164"/>
    </location>
</feature>
<gene>
    <name evidence="2" type="ORF">EK403_09080</name>
</gene>
<evidence type="ECO:0000313" key="3">
    <source>
        <dbReference type="Proteomes" id="UP000289708"/>
    </source>
</evidence>
<protein>
    <submittedName>
        <fullName evidence="2">Cobalt transporter</fullName>
    </submittedName>
</protein>